<accession>A0A7C9R5I1</accession>
<dbReference type="RefSeq" id="WP_165115421.1">
    <property type="nucleotide sequence ID" value="NZ_JAAKZG010000002.1"/>
</dbReference>
<proteinExistence type="predicted"/>
<sequence length="121" mass="13326">MDAMKPNEKSIELSELKALTNRLFESLEHAGVDRIPVTQNQYWTVFVSEAFGSAEPPQATMSDVLDDLADLRSEVTDEDQETTLIAWHAFEHLSGLMKFVAHADLDGSLTAPLANSGVPRP</sequence>
<comment type="caution">
    <text evidence="1">The sequence shown here is derived from an EMBL/GenBank/DDBJ whole genome shotgun (WGS) entry which is preliminary data.</text>
</comment>
<evidence type="ECO:0000313" key="2">
    <source>
        <dbReference type="Proteomes" id="UP000481252"/>
    </source>
</evidence>
<keyword evidence="2" id="KW-1185">Reference proteome</keyword>
<protein>
    <submittedName>
        <fullName evidence="1">Uncharacterized protein</fullName>
    </submittedName>
</protein>
<dbReference type="AlphaFoldDB" id="A0A7C9R5I1"/>
<dbReference type="EMBL" id="JAAKZG010000002">
    <property type="protein sequence ID" value="NGN40661.1"/>
    <property type="molecule type" value="Genomic_DNA"/>
</dbReference>
<dbReference type="Proteomes" id="UP000481252">
    <property type="component" value="Unassembled WGS sequence"/>
</dbReference>
<organism evidence="1 2">
    <name type="scientific">Mesorhizobium zhangyense</name>
    <dbReference type="NCBI Taxonomy" id="1776730"/>
    <lineage>
        <taxon>Bacteria</taxon>
        <taxon>Pseudomonadati</taxon>
        <taxon>Pseudomonadota</taxon>
        <taxon>Alphaproteobacteria</taxon>
        <taxon>Hyphomicrobiales</taxon>
        <taxon>Phyllobacteriaceae</taxon>
        <taxon>Mesorhizobium</taxon>
    </lineage>
</organism>
<reference evidence="1 2" key="1">
    <citation type="submission" date="2020-02" db="EMBL/GenBank/DDBJ databases">
        <title>Genome sequence of the type strain CGMCC 1.15528 of Mesorhizobium zhangyense.</title>
        <authorList>
            <person name="Gao J."/>
            <person name="Sun J."/>
        </authorList>
    </citation>
    <scope>NUCLEOTIDE SEQUENCE [LARGE SCALE GENOMIC DNA]</scope>
    <source>
        <strain evidence="1 2">CGMCC 1.15528</strain>
    </source>
</reference>
<evidence type="ECO:0000313" key="1">
    <source>
        <dbReference type="EMBL" id="NGN40661.1"/>
    </source>
</evidence>
<gene>
    <name evidence="1" type="ORF">G6N74_06255</name>
</gene>
<name>A0A7C9R5I1_9HYPH</name>